<keyword evidence="10 12" id="KW-0472">Membrane</keyword>
<dbReference type="SUPFAM" id="SSF81648">
    <property type="entry name" value="a domain/subunit of cytochrome bc1 complex (Ubiquinol-cytochrome c reductase)"/>
    <property type="match status" value="1"/>
</dbReference>
<keyword evidence="11" id="KW-0679">Respiratory chain</keyword>
<keyword evidence="6" id="KW-0479">Metal-binding</keyword>
<evidence type="ECO:0000256" key="12">
    <source>
        <dbReference type="SAM" id="Phobius"/>
    </source>
</evidence>
<comment type="cofactor">
    <cofactor evidence="11">
        <name>heme b</name>
        <dbReference type="ChEBI" id="CHEBI:60344"/>
    </cofactor>
    <text evidence="11">Binds 2 heme groups non-covalently.</text>
</comment>
<dbReference type="PANTHER" id="PTHR19271:SF16">
    <property type="entry name" value="CYTOCHROME B"/>
    <property type="match status" value="1"/>
</dbReference>
<dbReference type="InterPro" id="IPR016174">
    <property type="entry name" value="Di-haem_cyt_TM"/>
</dbReference>
<keyword evidence="4 11" id="KW-0349">Heme</keyword>
<feature type="transmembrane region" description="Helical" evidence="12">
    <location>
        <begin position="38"/>
        <end position="55"/>
    </location>
</feature>
<sequence>MITAPLQPATLARRVGLVLILYFGTQGLVAGLRGLPGGGSAFFLCLYIHLWVSIYDGIFDRGRRLSWLALNLSWVGAVFGGFLGYVMPWGQMRGYFTTVLANHLGEQSASEVLAIAGWLAPLGAGLAVLRSMVFVLDIVLMHRQGSQRVMSWRLLLPAVCAMGLGATAAMLSNLQEAVLPAESAQALPSIIPEWFFLPVYAMLRCLPGKLAGILLMFAATLPPLIAPWIGAARCRLGPARRLFMGLCALLALCWVFMGWLGAQEVTELSNWAVRILAPYYFAFFLILIPALSRWTRRRQAWQNGRALNTFD</sequence>
<keyword evidence="5 11" id="KW-0812">Transmembrane</keyword>
<evidence type="ECO:0000256" key="6">
    <source>
        <dbReference type="ARBA" id="ARBA00022723"/>
    </source>
</evidence>
<proteinExistence type="inferred from homology"/>
<comment type="subcellular location">
    <subcellularLocation>
        <location evidence="1">Membrane</location>
        <topology evidence="1">Multi-pass membrane protein</topology>
    </subcellularLocation>
</comment>
<dbReference type="InterPro" id="IPR036150">
    <property type="entry name" value="Cyt_b/b6_C_sf"/>
</dbReference>
<gene>
    <name evidence="15" type="ORF">GCM10007874_42570</name>
</gene>
<feature type="domain" description="Cytochrome b/b6 C-terminal region profile" evidence="14">
    <location>
        <begin position="176"/>
        <end position="302"/>
    </location>
</feature>
<dbReference type="Pfam" id="PF00033">
    <property type="entry name" value="Cytochrome_B"/>
    <property type="match status" value="1"/>
</dbReference>
<feature type="domain" description="Cytochrome b/b6 N-terminal region profile" evidence="13">
    <location>
        <begin position="1"/>
        <end position="181"/>
    </location>
</feature>
<evidence type="ECO:0000256" key="1">
    <source>
        <dbReference type="ARBA" id="ARBA00004141"/>
    </source>
</evidence>
<organism evidence="15 16">
    <name type="scientific">Labrys miyagiensis</name>
    <dbReference type="NCBI Taxonomy" id="346912"/>
    <lineage>
        <taxon>Bacteria</taxon>
        <taxon>Pseudomonadati</taxon>
        <taxon>Pseudomonadota</taxon>
        <taxon>Alphaproteobacteria</taxon>
        <taxon>Hyphomicrobiales</taxon>
        <taxon>Xanthobacteraceae</taxon>
        <taxon>Labrys</taxon>
    </lineage>
</organism>
<reference evidence="16" key="1">
    <citation type="journal article" date="2019" name="Int. J. Syst. Evol. Microbiol.">
        <title>The Global Catalogue of Microorganisms (GCM) 10K type strain sequencing project: providing services to taxonomists for standard genome sequencing and annotation.</title>
        <authorList>
            <consortium name="The Broad Institute Genomics Platform"/>
            <consortium name="The Broad Institute Genome Sequencing Center for Infectious Disease"/>
            <person name="Wu L."/>
            <person name="Ma J."/>
        </authorList>
    </citation>
    <scope>NUCLEOTIDE SEQUENCE [LARGE SCALE GENOMIC DNA]</scope>
    <source>
        <strain evidence="16">NBRC 101365</strain>
    </source>
</reference>
<dbReference type="PROSITE" id="PS51003">
    <property type="entry name" value="CYTB_CTER"/>
    <property type="match status" value="1"/>
</dbReference>
<evidence type="ECO:0000259" key="14">
    <source>
        <dbReference type="PROSITE" id="PS51003"/>
    </source>
</evidence>
<evidence type="ECO:0000256" key="11">
    <source>
        <dbReference type="RuleBase" id="RU003385"/>
    </source>
</evidence>
<evidence type="ECO:0000256" key="9">
    <source>
        <dbReference type="ARBA" id="ARBA00023004"/>
    </source>
</evidence>
<dbReference type="SUPFAM" id="SSF81342">
    <property type="entry name" value="Transmembrane di-heme cytochromes"/>
    <property type="match status" value="1"/>
</dbReference>
<dbReference type="RefSeq" id="WP_284314293.1">
    <property type="nucleotide sequence ID" value="NZ_BSPC01000048.1"/>
</dbReference>
<evidence type="ECO:0000256" key="3">
    <source>
        <dbReference type="ARBA" id="ARBA00022448"/>
    </source>
</evidence>
<dbReference type="PANTHER" id="PTHR19271">
    <property type="entry name" value="CYTOCHROME B"/>
    <property type="match status" value="1"/>
</dbReference>
<feature type="transmembrane region" description="Helical" evidence="12">
    <location>
        <begin position="152"/>
        <end position="171"/>
    </location>
</feature>
<evidence type="ECO:0000313" key="15">
    <source>
        <dbReference type="EMBL" id="GLS21240.1"/>
    </source>
</evidence>
<keyword evidence="7 11" id="KW-0249">Electron transport</keyword>
<dbReference type="Pfam" id="PF00032">
    <property type="entry name" value="Cytochrom_B_C"/>
    <property type="match status" value="1"/>
</dbReference>
<dbReference type="PROSITE" id="PS51002">
    <property type="entry name" value="CYTB_NTER"/>
    <property type="match status" value="1"/>
</dbReference>
<comment type="function">
    <text evidence="11">Component of the ubiquinol-cytochrome c reductase complex (complex III or cytochrome b-c1 complex), which is a respiratory chain that generates an electrochemical potential coupled to ATP synthesis.</text>
</comment>
<name>A0ABQ6CN46_9HYPH</name>
<feature type="transmembrane region" description="Helical" evidence="12">
    <location>
        <begin position="271"/>
        <end position="291"/>
    </location>
</feature>
<feature type="transmembrane region" description="Helical" evidence="12">
    <location>
        <begin position="210"/>
        <end position="230"/>
    </location>
</feature>
<evidence type="ECO:0000259" key="13">
    <source>
        <dbReference type="PROSITE" id="PS51002"/>
    </source>
</evidence>
<feature type="transmembrane region" description="Helical" evidence="12">
    <location>
        <begin position="242"/>
        <end position="259"/>
    </location>
</feature>
<keyword evidence="8 12" id="KW-1133">Transmembrane helix</keyword>
<keyword evidence="3 11" id="KW-0813">Transport</keyword>
<dbReference type="InterPro" id="IPR005798">
    <property type="entry name" value="Cyt_b/b6_C"/>
</dbReference>
<evidence type="ECO:0000256" key="4">
    <source>
        <dbReference type="ARBA" id="ARBA00022617"/>
    </source>
</evidence>
<dbReference type="InterPro" id="IPR005797">
    <property type="entry name" value="Cyt_b/b6_N"/>
</dbReference>
<keyword evidence="9" id="KW-0408">Iron</keyword>
<feature type="transmembrane region" description="Helical" evidence="12">
    <location>
        <begin position="118"/>
        <end position="140"/>
    </location>
</feature>
<comment type="similarity">
    <text evidence="11">Belongs to the cytochrome b family.</text>
</comment>
<dbReference type="Proteomes" id="UP001156882">
    <property type="component" value="Unassembled WGS sequence"/>
</dbReference>
<dbReference type="InterPro" id="IPR027387">
    <property type="entry name" value="Cytb/b6-like_sf"/>
</dbReference>
<comment type="caution">
    <text evidence="15">The sequence shown here is derived from an EMBL/GenBank/DDBJ whole genome shotgun (WGS) entry which is preliminary data.</text>
</comment>
<evidence type="ECO:0000256" key="10">
    <source>
        <dbReference type="ARBA" id="ARBA00023136"/>
    </source>
</evidence>
<evidence type="ECO:0000256" key="5">
    <source>
        <dbReference type="ARBA" id="ARBA00022692"/>
    </source>
</evidence>
<evidence type="ECO:0000256" key="8">
    <source>
        <dbReference type="ARBA" id="ARBA00022989"/>
    </source>
</evidence>
<evidence type="ECO:0000256" key="7">
    <source>
        <dbReference type="ARBA" id="ARBA00022982"/>
    </source>
</evidence>
<protein>
    <recommendedName>
        <fullName evidence="11">Cytochrome b</fullName>
    </recommendedName>
</protein>
<keyword evidence="16" id="KW-1185">Reference proteome</keyword>
<dbReference type="EMBL" id="BSPC01000048">
    <property type="protein sequence ID" value="GLS21240.1"/>
    <property type="molecule type" value="Genomic_DNA"/>
</dbReference>
<evidence type="ECO:0000256" key="2">
    <source>
        <dbReference type="ARBA" id="ARBA00011649"/>
    </source>
</evidence>
<evidence type="ECO:0000313" key="16">
    <source>
        <dbReference type="Proteomes" id="UP001156882"/>
    </source>
</evidence>
<comment type="subunit">
    <text evidence="2 11">The main subunits of complex b-c1 are: cytochrome b, cytochrome c1 and the Rieske protein.</text>
</comment>
<feature type="transmembrane region" description="Helical" evidence="12">
    <location>
        <begin position="67"/>
        <end position="87"/>
    </location>
</feature>
<accession>A0ABQ6CN46</accession>
<dbReference type="Gene3D" id="1.20.810.10">
    <property type="entry name" value="Cytochrome Bc1 Complex, Chain C"/>
    <property type="match status" value="1"/>
</dbReference>